<reference evidence="2 3" key="1">
    <citation type="submission" date="2024-10" db="EMBL/GenBank/DDBJ databases">
        <title>The Natural Products Discovery Center: Release of the First 8490 Sequenced Strains for Exploring Actinobacteria Biosynthetic Diversity.</title>
        <authorList>
            <person name="Kalkreuter E."/>
            <person name="Kautsar S.A."/>
            <person name="Yang D."/>
            <person name="Bader C.D."/>
            <person name="Teijaro C.N."/>
            <person name="Fluegel L."/>
            <person name="Davis C.M."/>
            <person name="Simpson J.R."/>
            <person name="Lauterbach L."/>
            <person name="Steele A.D."/>
            <person name="Gui C."/>
            <person name="Meng S."/>
            <person name="Li G."/>
            <person name="Viehrig K."/>
            <person name="Ye F."/>
            <person name="Su P."/>
            <person name="Kiefer A.F."/>
            <person name="Nichols A."/>
            <person name="Cepeda A.J."/>
            <person name="Yan W."/>
            <person name="Fan B."/>
            <person name="Jiang Y."/>
            <person name="Adhikari A."/>
            <person name="Zheng C.-J."/>
            <person name="Schuster L."/>
            <person name="Cowan T.M."/>
            <person name="Smanski M.J."/>
            <person name="Chevrette M.G."/>
            <person name="De Carvalho L.P.S."/>
            <person name="Shen B."/>
        </authorList>
    </citation>
    <scope>NUCLEOTIDE SEQUENCE [LARGE SCALE GENOMIC DNA]</scope>
    <source>
        <strain evidence="2 3">NPDC048229</strain>
    </source>
</reference>
<dbReference type="RefSeq" id="WP_392882937.1">
    <property type="nucleotide sequence ID" value="NZ_JBICZW010000010.1"/>
</dbReference>
<sequence length="347" mass="36600">MVDALPLAVVLTALPVEYQAVRVLVTDTEDISHPSGTRVEVGLLSGTRWRVALVETGVGAGVTAVLTERLVQWLSPRAVFFVGVAGGLKDDIALGDVVVATKVYAIHGGKYVQGGFQVRPQAWSASHRLEQAARAALRGSPGVHFKPIASGDVVMADELSEVAALLRSHYNDAAALEMEGAGLVEAAHLTGGLDALVVRGISDKADRNKSLVDAAGSHERAADRAAGALAEIVALLESAPGSTVQPEQRPSAPAQLFPILEGWSLSDDHYEALGAVAKHAGHASGGRLEQAAVARVVTEALSHLQEERRQEVLRSLIERRLLSMSPSGRVEVSPHGIQALVRKRKAQ</sequence>
<accession>A0ABW7BWK5</accession>
<proteinExistence type="predicted"/>
<dbReference type="EMBL" id="JBICZW010000010">
    <property type="protein sequence ID" value="MFG3191012.1"/>
    <property type="molecule type" value="Genomic_DNA"/>
</dbReference>
<evidence type="ECO:0000313" key="3">
    <source>
        <dbReference type="Proteomes" id="UP001604282"/>
    </source>
</evidence>
<evidence type="ECO:0000313" key="2">
    <source>
        <dbReference type="EMBL" id="MFG3191012.1"/>
    </source>
</evidence>
<dbReference type="CDD" id="cd09008">
    <property type="entry name" value="MTAN"/>
    <property type="match status" value="1"/>
</dbReference>
<protein>
    <submittedName>
        <fullName evidence="2">5'-methylthioadenosine/S-adenosylhomocysteine nucleosidase</fullName>
    </submittedName>
</protein>
<evidence type="ECO:0000259" key="1">
    <source>
        <dbReference type="Pfam" id="PF01048"/>
    </source>
</evidence>
<dbReference type="Gene3D" id="3.40.50.1580">
    <property type="entry name" value="Nucleoside phosphorylase domain"/>
    <property type="match status" value="1"/>
</dbReference>
<dbReference type="Proteomes" id="UP001604282">
    <property type="component" value="Unassembled WGS sequence"/>
</dbReference>
<organism evidence="2 3">
    <name type="scientific">Streptomyces omiyaensis</name>
    <dbReference type="NCBI Taxonomy" id="68247"/>
    <lineage>
        <taxon>Bacteria</taxon>
        <taxon>Bacillati</taxon>
        <taxon>Actinomycetota</taxon>
        <taxon>Actinomycetes</taxon>
        <taxon>Kitasatosporales</taxon>
        <taxon>Streptomycetaceae</taxon>
        <taxon>Streptomyces</taxon>
    </lineage>
</organism>
<comment type="caution">
    <text evidence="2">The sequence shown here is derived from an EMBL/GenBank/DDBJ whole genome shotgun (WGS) entry which is preliminary data.</text>
</comment>
<dbReference type="InterPro" id="IPR035994">
    <property type="entry name" value="Nucleoside_phosphorylase_sf"/>
</dbReference>
<name>A0ABW7BWK5_9ACTN</name>
<gene>
    <name evidence="2" type="ORF">ACGFYS_18970</name>
</gene>
<keyword evidence="3" id="KW-1185">Reference proteome</keyword>
<dbReference type="SUPFAM" id="SSF53167">
    <property type="entry name" value="Purine and uridine phosphorylases"/>
    <property type="match status" value="1"/>
</dbReference>
<dbReference type="PANTHER" id="PTHR46832">
    <property type="entry name" value="5'-METHYLTHIOADENOSINE/S-ADENOSYLHOMOCYSTEINE NUCLEOSIDASE"/>
    <property type="match status" value="1"/>
</dbReference>
<feature type="domain" description="Nucleoside phosphorylase" evidence="1">
    <location>
        <begin position="9"/>
        <end position="233"/>
    </location>
</feature>
<dbReference type="InterPro" id="IPR000845">
    <property type="entry name" value="Nucleoside_phosphorylase_d"/>
</dbReference>
<dbReference type="Pfam" id="PF01048">
    <property type="entry name" value="PNP_UDP_1"/>
    <property type="match status" value="1"/>
</dbReference>
<dbReference type="PANTHER" id="PTHR46832:SF1">
    <property type="entry name" value="5'-METHYLTHIOADENOSINE_S-ADENOSYLHOMOCYSTEINE NUCLEOSIDASE"/>
    <property type="match status" value="1"/>
</dbReference>